<comment type="caution">
    <text evidence="4">The sequence shown here is derived from an EMBL/GenBank/DDBJ whole genome shotgun (WGS) entry which is preliminary data.</text>
</comment>
<protein>
    <recommendedName>
        <fullName evidence="2">Biotin transporter</fullName>
    </recommendedName>
</protein>
<evidence type="ECO:0000313" key="5">
    <source>
        <dbReference type="Proteomes" id="UP000186394"/>
    </source>
</evidence>
<accession>A0A1Q8VM49</accession>
<dbReference type="EMBL" id="MSKL01000019">
    <property type="protein sequence ID" value="OLO49171.1"/>
    <property type="molecule type" value="Genomic_DNA"/>
</dbReference>
<gene>
    <name evidence="4" type="ORF">BKH28_07525</name>
</gene>
<proteinExistence type="inferred from homology"/>
<keyword evidence="2 3" id="KW-0472">Membrane</keyword>
<dbReference type="GO" id="GO:0005886">
    <property type="term" value="C:plasma membrane"/>
    <property type="evidence" value="ECO:0007669"/>
    <property type="project" value="UniProtKB-SubCell"/>
</dbReference>
<feature type="transmembrane region" description="Helical" evidence="3">
    <location>
        <begin position="57"/>
        <end position="74"/>
    </location>
</feature>
<dbReference type="PANTHER" id="PTHR34295:SF1">
    <property type="entry name" value="BIOTIN TRANSPORTER BIOY"/>
    <property type="match status" value="1"/>
</dbReference>
<keyword evidence="2" id="KW-1003">Cell membrane</keyword>
<dbReference type="OrthoDB" id="1496139at2"/>
<reference evidence="4 5" key="1">
    <citation type="submission" date="2016-12" db="EMBL/GenBank/DDBJ databases">
        <title>Genomic comparison of strains in the 'Actinomyces naeslundii' group.</title>
        <authorList>
            <person name="Mughal S.R."/>
            <person name="Do T."/>
            <person name="Gilbert S.C."/>
            <person name="Witherden E.A."/>
            <person name="Didelot X."/>
            <person name="Beighton D."/>
        </authorList>
    </citation>
    <scope>NUCLEOTIDE SEQUENCE [LARGE SCALE GENOMIC DNA]</scope>
    <source>
        <strain evidence="4 5">P6N</strain>
    </source>
</reference>
<name>A0A1Q8VM49_9ACTO</name>
<dbReference type="PIRSF" id="PIRSF016661">
    <property type="entry name" value="BioY"/>
    <property type="match status" value="1"/>
</dbReference>
<dbReference type="Pfam" id="PF02632">
    <property type="entry name" value="BioY"/>
    <property type="match status" value="1"/>
</dbReference>
<dbReference type="Gene3D" id="1.10.1760.20">
    <property type="match status" value="1"/>
</dbReference>
<dbReference type="Proteomes" id="UP000186394">
    <property type="component" value="Unassembled WGS sequence"/>
</dbReference>
<sequence>MITKPSTPAAGSAARSESVTSAANPALVRVREVGLILAGTVALILIGQIAIPLPFTPVPISMGTFAALGVGAVLGSRRGALSAMLLGVLAAVGAPVLAGWNGGVGVTFGYVIGYTLIAAIAGRAATVWSRHSGSTTARVATGVALMLLASASVYVPGLIWLKVATGASWGTTLTLGLVPFIVGDILKSVVATGLLPVRSRIR</sequence>
<comment type="similarity">
    <text evidence="1 2">Belongs to the BioY family.</text>
</comment>
<dbReference type="GO" id="GO:0015225">
    <property type="term" value="F:biotin transmembrane transporter activity"/>
    <property type="evidence" value="ECO:0007669"/>
    <property type="project" value="UniProtKB-UniRule"/>
</dbReference>
<dbReference type="InterPro" id="IPR003784">
    <property type="entry name" value="BioY"/>
</dbReference>
<feature type="transmembrane region" description="Helical" evidence="3">
    <location>
        <begin position="139"/>
        <end position="161"/>
    </location>
</feature>
<dbReference type="PANTHER" id="PTHR34295">
    <property type="entry name" value="BIOTIN TRANSPORTER BIOY"/>
    <property type="match status" value="1"/>
</dbReference>
<feature type="transmembrane region" description="Helical" evidence="3">
    <location>
        <begin position="81"/>
        <end position="100"/>
    </location>
</feature>
<keyword evidence="3" id="KW-1133">Transmembrane helix</keyword>
<comment type="subcellular location">
    <subcellularLocation>
        <location evidence="2">Cell membrane</location>
        <topology evidence="2">Multi-pass membrane protein</topology>
    </subcellularLocation>
</comment>
<feature type="transmembrane region" description="Helical" evidence="3">
    <location>
        <begin position="106"/>
        <end position="127"/>
    </location>
</feature>
<dbReference type="AlphaFoldDB" id="A0A1Q8VM49"/>
<evidence type="ECO:0000313" key="4">
    <source>
        <dbReference type="EMBL" id="OLO49171.1"/>
    </source>
</evidence>
<keyword evidence="2" id="KW-0813">Transport</keyword>
<feature type="transmembrane region" description="Helical" evidence="3">
    <location>
        <begin position="33"/>
        <end position="51"/>
    </location>
</feature>
<evidence type="ECO:0000256" key="1">
    <source>
        <dbReference type="ARBA" id="ARBA00010692"/>
    </source>
</evidence>
<evidence type="ECO:0000256" key="2">
    <source>
        <dbReference type="PIRNR" id="PIRNR016661"/>
    </source>
</evidence>
<dbReference type="RefSeq" id="WP_009393990.1">
    <property type="nucleotide sequence ID" value="NZ_MSKL01000019.1"/>
</dbReference>
<organism evidence="4 5">
    <name type="scientific">Actinomyces oris</name>
    <dbReference type="NCBI Taxonomy" id="544580"/>
    <lineage>
        <taxon>Bacteria</taxon>
        <taxon>Bacillati</taxon>
        <taxon>Actinomycetota</taxon>
        <taxon>Actinomycetes</taxon>
        <taxon>Actinomycetales</taxon>
        <taxon>Actinomycetaceae</taxon>
        <taxon>Actinomyces</taxon>
    </lineage>
</organism>
<keyword evidence="3" id="KW-0812">Transmembrane</keyword>
<feature type="transmembrane region" description="Helical" evidence="3">
    <location>
        <begin position="173"/>
        <end position="197"/>
    </location>
</feature>
<evidence type="ECO:0000256" key="3">
    <source>
        <dbReference type="SAM" id="Phobius"/>
    </source>
</evidence>